<gene>
    <name evidence="2" type="ORF">EVOR1521_LOCUS3272</name>
</gene>
<protein>
    <recommendedName>
        <fullName evidence="1">Inositol polyphosphate-related phosphatase domain-containing protein</fullName>
    </recommendedName>
</protein>
<dbReference type="Gene3D" id="3.60.10.10">
    <property type="entry name" value="Endonuclease/exonuclease/phosphatase"/>
    <property type="match status" value="1"/>
</dbReference>
<dbReference type="InterPro" id="IPR046985">
    <property type="entry name" value="IP5"/>
</dbReference>
<dbReference type="Proteomes" id="UP001178507">
    <property type="component" value="Unassembled WGS sequence"/>
</dbReference>
<feature type="domain" description="Inositol polyphosphate-related phosphatase" evidence="1">
    <location>
        <begin position="1"/>
        <end position="298"/>
    </location>
</feature>
<keyword evidence="3" id="KW-1185">Reference proteome</keyword>
<dbReference type="SMART" id="SM00128">
    <property type="entry name" value="IPPc"/>
    <property type="match status" value="1"/>
</dbReference>
<evidence type="ECO:0000313" key="2">
    <source>
        <dbReference type="EMBL" id="CAJ1373466.1"/>
    </source>
</evidence>
<dbReference type="Pfam" id="PF22669">
    <property type="entry name" value="Exo_endo_phos2"/>
    <property type="match status" value="1"/>
</dbReference>
<sequence length="298" mass="33285">MLLCTWNLGCKDAEAPKAGAFKWLGDLCQRLKPEILALGLQELNPRLLPEVEQTVVQVLNAAVPGAEFQVTSEHCGSYLPLLLLSPVKVTAEAAALRFTFDKHEVCSKGCVALQFEQKLPICVANAHLEAGHGKLEARNEMFAQIAERFPARDGHLLVVLGDLNYRLQGLQSFTEPTKKTPLASRCPKFLAEFEDAVAKCYSGEVVQLLETCQLHGPRRSYGFEEAPVRFHPTYKRAKADSTEGVPRYDLEEPRMPGWCDRILWRCGQKVEVEVSEYSAVESADFSDHRPVYAVLDVR</sequence>
<dbReference type="AlphaFoldDB" id="A0AA36HQI4"/>
<accession>A0AA36HQI4</accession>
<evidence type="ECO:0000259" key="1">
    <source>
        <dbReference type="SMART" id="SM00128"/>
    </source>
</evidence>
<dbReference type="SUPFAM" id="SSF56219">
    <property type="entry name" value="DNase I-like"/>
    <property type="match status" value="1"/>
</dbReference>
<evidence type="ECO:0000313" key="3">
    <source>
        <dbReference type="Proteomes" id="UP001178507"/>
    </source>
</evidence>
<dbReference type="GO" id="GO:0004439">
    <property type="term" value="F:phosphatidylinositol-4,5-bisphosphate 5-phosphatase activity"/>
    <property type="evidence" value="ECO:0007669"/>
    <property type="project" value="TreeGrafter"/>
</dbReference>
<organism evidence="2 3">
    <name type="scientific">Effrenium voratum</name>
    <dbReference type="NCBI Taxonomy" id="2562239"/>
    <lineage>
        <taxon>Eukaryota</taxon>
        <taxon>Sar</taxon>
        <taxon>Alveolata</taxon>
        <taxon>Dinophyceae</taxon>
        <taxon>Suessiales</taxon>
        <taxon>Symbiodiniaceae</taxon>
        <taxon>Effrenium</taxon>
    </lineage>
</organism>
<comment type="caution">
    <text evidence="2">The sequence shown here is derived from an EMBL/GenBank/DDBJ whole genome shotgun (WGS) entry which is preliminary data.</text>
</comment>
<dbReference type="InterPro" id="IPR036691">
    <property type="entry name" value="Endo/exonu/phosph_ase_sf"/>
</dbReference>
<dbReference type="GO" id="GO:0046856">
    <property type="term" value="P:phosphatidylinositol dephosphorylation"/>
    <property type="evidence" value="ECO:0007669"/>
    <property type="project" value="InterPro"/>
</dbReference>
<dbReference type="InterPro" id="IPR000300">
    <property type="entry name" value="IPPc"/>
</dbReference>
<dbReference type="EMBL" id="CAUJNA010000198">
    <property type="protein sequence ID" value="CAJ1373466.1"/>
    <property type="molecule type" value="Genomic_DNA"/>
</dbReference>
<reference evidence="2" key="1">
    <citation type="submission" date="2023-08" db="EMBL/GenBank/DDBJ databases">
        <authorList>
            <person name="Chen Y."/>
            <person name="Shah S."/>
            <person name="Dougan E. K."/>
            <person name="Thang M."/>
            <person name="Chan C."/>
        </authorList>
    </citation>
    <scope>NUCLEOTIDE SEQUENCE</scope>
</reference>
<name>A0AA36HQI4_9DINO</name>
<proteinExistence type="predicted"/>
<dbReference type="PANTHER" id="PTHR11200">
    <property type="entry name" value="INOSITOL 5-PHOSPHATASE"/>
    <property type="match status" value="1"/>
</dbReference>